<dbReference type="Pfam" id="PF03963">
    <property type="entry name" value="FlgD"/>
    <property type="match status" value="1"/>
</dbReference>
<gene>
    <name evidence="5" type="primary">flgD_11</name>
    <name evidence="5" type="ORF">GALL_461970</name>
</gene>
<evidence type="ECO:0000259" key="4">
    <source>
        <dbReference type="Pfam" id="PF13861"/>
    </source>
</evidence>
<accession>A0A1J5Q8A8</accession>
<comment type="caution">
    <text evidence="5">The sequence shown here is derived from an EMBL/GenBank/DDBJ whole genome shotgun (WGS) entry which is preliminary data.</text>
</comment>
<dbReference type="InterPro" id="IPR025965">
    <property type="entry name" value="FlgD/Vpr_Ig-like"/>
</dbReference>
<dbReference type="Gene3D" id="2.60.40.4070">
    <property type="match status" value="1"/>
</dbReference>
<dbReference type="Gene3D" id="2.30.30.910">
    <property type="match status" value="1"/>
</dbReference>
<dbReference type="EMBL" id="MLJW01003382">
    <property type="protein sequence ID" value="OIQ72181.1"/>
    <property type="molecule type" value="Genomic_DNA"/>
</dbReference>
<evidence type="ECO:0000256" key="2">
    <source>
        <dbReference type="SAM" id="MobiDB-lite"/>
    </source>
</evidence>
<evidence type="ECO:0000313" key="5">
    <source>
        <dbReference type="EMBL" id="OIQ72181.1"/>
    </source>
</evidence>
<dbReference type="Pfam" id="PF13861">
    <property type="entry name" value="FLgD_tudor"/>
    <property type="match status" value="1"/>
</dbReference>
<dbReference type="GO" id="GO:0044781">
    <property type="term" value="P:bacterial-type flagellum organization"/>
    <property type="evidence" value="ECO:0007669"/>
    <property type="project" value="UniProtKB-KW"/>
</dbReference>
<organism evidence="5">
    <name type="scientific">mine drainage metagenome</name>
    <dbReference type="NCBI Taxonomy" id="410659"/>
    <lineage>
        <taxon>unclassified sequences</taxon>
        <taxon>metagenomes</taxon>
        <taxon>ecological metagenomes</taxon>
    </lineage>
</organism>
<proteinExistence type="predicted"/>
<dbReference type="Pfam" id="PF13860">
    <property type="entry name" value="FlgD_ig"/>
    <property type="match status" value="1"/>
</dbReference>
<dbReference type="AlphaFoldDB" id="A0A1J5Q8A8"/>
<protein>
    <submittedName>
        <fullName evidence="5">Basal-body rod modification protein FlgD</fullName>
    </submittedName>
</protein>
<feature type="domain" description="FlgD Tudor-like" evidence="4">
    <location>
        <begin position="96"/>
        <end position="225"/>
    </location>
</feature>
<dbReference type="InterPro" id="IPR005648">
    <property type="entry name" value="FlgD"/>
</dbReference>
<name>A0A1J5Q8A8_9ZZZZ</name>
<feature type="region of interest" description="Disordered" evidence="2">
    <location>
        <begin position="1"/>
        <end position="36"/>
    </location>
</feature>
<dbReference type="InterPro" id="IPR025963">
    <property type="entry name" value="FLgD_Tudor"/>
</dbReference>
<feature type="compositionally biased region" description="Low complexity" evidence="2">
    <location>
        <begin position="1"/>
        <end position="35"/>
    </location>
</feature>
<feature type="domain" description="FlgD/Vpr Ig-like" evidence="3">
    <location>
        <begin position="114"/>
        <end position="185"/>
    </location>
</feature>
<evidence type="ECO:0000259" key="3">
    <source>
        <dbReference type="Pfam" id="PF13860"/>
    </source>
</evidence>
<evidence type="ECO:0000256" key="1">
    <source>
        <dbReference type="ARBA" id="ARBA00022795"/>
    </source>
</evidence>
<reference evidence="5" key="1">
    <citation type="submission" date="2016-10" db="EMBL/GenBank/DDBJ databases">
        <title>Sequence of Gallionella enrichment culture.</title>
        <authorList>
            <person name="Poehlein A."/>
            <person name="Muehling M."/>
            <person name="Daniel R."/>
        </authorList>
    </citation>
    <scope>NUCLEOTIDE SEQUENCE</scope>
</reference>
<keyword evidence="1" id="KW-1005">Bacterial flagellum biogenesis</keyword>
<sequence length="228" mass="23178">MMTGTSSTTVSSTTGTSVAATTGTGTSSSTTSSSTDMNAAQDRFMKLLVAQLNNQDPMNPMDNAQMTSQIAQINTVTGIQQVNDTLKSMADQFTAMQVLQGSSMVGRNVLVDGSTLNISNGTANGAVDLTAAADSVKVDILSPGGQVVDTLDLGALNAGQHSFAWDASKYSYSGSPSFKITASQAGQAVTANPLTRDTVQSVGSANGAMNVQLVGGSSVAYSAVKTIL</sequence>